<evidence type="ECO:0000256" key="1">
    <source>
        <dbReference type="ARBA" id="ARBA00004651"/>
    </source>
</evidence>
<gene>
    <name evidence="7" type="ORF">QYF49_03245</name>
</gene>
<keyword evidence="2" id="KW-1003">Cell membrane</keyword>
<proteinExistence type="predicted"/>
<name>A0ABT8E2B0_9BACL</name>
<dbReference type="Proteomes" id="UP001168694">
    <property type="component" value="Unassembled WGS sequence"/>
</dbReference>
<dbReference type="PANTHER" id="PTHR30249:SF17">
    <property type="entry name" value="HOLIN-LIKE PROTEIN CIDB"/>
    <property type="match status" value="1"/>
</dbReference>
<dbReference type="EMBL" id="JAUHLN010000001">
    <property type="protein sequence ID" value="MDN4072047.1"/>
    <property type="molecule type" value="Genomic_DNA"/>
</dbReference>
<reference evidence="7" key="1">
    <citation type="submission" date="2023-06" db="EMBL/GenBank/DDBJ databases">
        <title>Draft Genome Sequences of Representative Paenibacillus Polymyxa, Bacillus cereus, Fictibacillus sp., and Brevibacillus agri Strains Isolated from Amazonian Dark Earth.</title>
        <authorList>
            <person name="Pellegrinetti T.A."/>
            <person name="Cunha I.C.M."/>
            <person name="Chaves M.G."/>
            <person name="Freitas A.S."/>
            <person name="Silva A.V.R."/>
            <person name="Tsai S.M."/>
            <person name="Mendes L.W."/>
        </authorList>
    </citation>
    <scope>NUCLEOTIDE SEQUENCE</scope>
    <source>
        <strain evidence="7">CENA-BCM004</strain>
    </source>
</reference>
<feature type="transmembrane region" description="Helical" evidence="6">
    <location>
        <begin position="64"/>
        <end position="83"/>
    </location>
</feature>
<protein>
    <submittedName>
        <fullName evidence="7">LrgB family protein</fullName>
    </submittedName>
</protein>
<keyword evidence="3 6" id="KW-0812">Transmembrane</keyword>
<evidence type="ECO:0000313" key="8">
    <source>
        <dbReference type="Proteomes" id="UP001168694"/>
    </source>
</evidence>
<dbReference type="Pfam" id="PF04172">
    <property type="entry name" value="LrgB"/>
    <property type="match status" value="1"/>
</dbReference>
<evidence type="ECO:0000256" key="5">
    <source>
        <dbReference type="ARBA" id="ARBA00023136"/>
    </source>
</evidence>
<feature type="transmembrane region" description="Helical" evidence="6">
    <location>
        <begin position="150"/>
        <end position="170"/>
    </location>
</feature>
<organism evidence="7 8">
    <name type="scientific">Fictibacillus terranigra</name>
    <dbReference type="NCBI Taxonomy" id="3058424"/>
    <lineage>
        <taxon>Bacteria</taxon>
        <taxon>Bacillati</taxon>
        <taxon>Bacillota</taxon>
        <taxon>Bacilli</taxon>
        <taxon>Bacillales</taxon>
        <taxon>Fictibacillaceae</taxon>
        <taxon>Fictibacillus</taxon>
    </lineage>
</organism>
<comment type="subcellular location">
    <subcellularLocation>
        <location evidence="1">Cell membrane</location>
        <topology evidence="1">Multi-pass membrane protein</topology>
    </subcellularLocation>
</comment>
<evidence type="ECO:0000256" key="3">
    <source>
        <dbReference type="ARBA" id="ARBA00022692"/>
    </source>
</evidence>
<feature type="transmembrane region" description="Helical" evidence="6">
    <location>
        <begin position="33"/>
        <end position="52"/>
    </location>
</feature>
<dbReference type="RefSeq" id="WP_290398188.1">
    <property type="nucleotide sequence ID" value="NZ_JAUHLN010000001.1"/>
</dbReference>
<feature type="transmembrane region" description="Helical" evidence="6">
    <location>
        <begin position="6"/>
        <end position="26"/>
    </location>
</feature>
<dbReference type="PANTHER" id="PTHR30249">
    <property type="entry name" value="PUTATIVE SEROTONIN TRANSPORTER"/>
    <property type="match status" value="1"/>
</dbReference>
<feature type="transmembrane region" description="Helical" evidence="6">
    <location>
        <begin position="210"/>
        <end position="232"/>
    </location>
</feature>
<comment type="caution">
    <text evidence="7">The sequence shown here is derived from an EMBL/GenBank/DDBJ whole genome shotgun (WGS) entry which is preliminary data.</text>
</comment>
<evidence type="ECO:0000256" key="6">
    <source>
        <dbReference type="SAM" id="Phobius"/>
    </source>
</evidence>
<accession>A0ABT8E2B0</accession>
<dbReference type="InterPro" id="IPR007300">
    <property type="entry name" value="CidB/LrgB"/>
</dbReference>
<keyword evidence="4 6" id="KW-1133">Transmembrane helix</keyword>
<evidence type="ECO:0000256" key="4">
    <source>
        <dbReference type="ARBA" id="ARBA00022989"/>
    </source>
</evidence>
<evidence type="ECO:0000313" key="7">
    <source>
        <dbReference type="EMBL" id="MDN4072047.1"/>
    </source>
</evidence>
<keyword evidence="5 6" id="KW-0472">Membrane</keyword>
<sequence>MSMMLGNAMMSIVTTGLAYAFGLKVYRRSNHNVWLNPLYTVTLLLFLLLPFLHMDVKTYEQGSSIFSILLQTGIVSLAIPVYKQYPLIKKNIKKITVGIVSGGIAGVASAGAFAVLLGFKGNVVASMLPKAATLPVALSVSDTLGGTSSLTILFVLVSALFSLIVGPRVLDRCNIKSKTARGLAMGISAQALGANRSFQWGEEEGAMGSVGMTTTAILVSVFIPAGMIITAYL</sequence>
<feature type="transmembrane region" description="Helical" evidence="6">
    <location>
        <begin position="95"/>
        <end position="119"/>
    </location>
</feature>
<keyword evidence="8" id="KW-1185">Reference proteome</keyword>
<evidence type="ECO:0000256" key="2">
    <source>
        <dbReference type="ARBA" id="ARBA00022475"/>
    </source>
</evidence>